<protein>
    <submittedName>
        <fullName evidence="1">Uncharacterized protein</fullName>
    </submittedName>
</protein>
<evidence type="ECO:0000313" key="2">
    <source>
        <dbReference type="Proteomes" id="UP000027395"/>
    </source>
</evidence>
<keyword evidence="2" id="KW-1185">Reference proteome</keyword>
<dbReference type="STRING" id="388467.A19Y_1954"/>
<dbReference type="RefSeq" id="WP_026785428.1">
    <property type="nucleotide sequence ID" value="NZ_CM002803.1"/>
</dbReference>
<gene>
    <name evidence="1" type="ORF">A19Y_1954</name>
</gene>
<dbReference type="PATRIC" id="fig|388467.6.peg.1898"/>
<proteinExistence type="predicted"/>
<dbReference type="EMBL" id="CM002803">
    <property type="protein sequence ID" value="KEI66928.1"/>
    <property type="molecule type" value="Genomic_DNA"/>
</dbReference>
<dbReference type="Proteomes" id="UP000027395">
    <property type="component" value="Chromosome"/>
</dbReference>
<reference evidence="1 2" key="1">
    <citation type="journal article" date="2014" name="Appl. Environ. Microbiol.">
        <title>Elucidation of insertion elements encoded on plasmids and in vitro construction of shuttle vectors from the toxic cyanobacterium Planktothrix.</title>
        <authorList>
            <person name="Christiansen G."/>
            <person name="Goesmann A."/>
            <person name="Kurmayer R."/>
        </authorList>
    </citation>
    <scope>NUCLEOTIDE SEQUENCE [LARGE SCALE GENOMIC DNA]</scope>
    <source>
        <strain evidence="1 2">NIVA-CYA 126/8</strain>
    </source>
</reference>
<dbReference type="AlphaFoldDB" id="A0A073CGX4"/>
<dbReference type="HOGENOM" id="CLU_2357293_0_0_3"/>
<organism evidence="1 2">
    <name type="scientific">Planktothrix agardhii (strain NIVA-CYA 126/8)</name>
    <dbReference type="NCBI Taxonomy" id="388467"/>
    <lineage>
        <taxon>Bacteria</taxon>
        <taxon>Bacillati</taxon>
        <taxon>Cyanobacteriota</taxon>
        <taxon>Cyanophyceae</taxon>
        <taxon>Oscillatoriophycideae</taxon>
        <taxon>Oscillatoriales</taxon>
        <taxon>Microcoleaceae</taxon>
        <taxon>Planktothrix</taxon>
    </lineage>
</organism>
<evidence type="ECO:0000313" key="1">
    <source>
        <dbReference type="EMBL" id="KEI66928.1"/>
    </source>
</evidence>
<sequence length="96" mass="10999">MKKFNPAYLLNANPQSGLPSCTQSDCNCPDFKTQAEAQRVLEALERKSYERSNNDVYASINKDIKFKIIALWERDPTTSGERIRWIVPKGSEAIYE</sequence>
<name>A0A073CGX4_PLAA1</name>
<accession>A0A073CGX4</accession>